<evidence type="ECO:0000256" key="1">
    <source>
        <dbReference type="ARBA" id="ARBA00004141"/>
    </source>
</evidence>
<protein>
    <submittedName>
        <fullName evidence="4">MFS12 protein</fullName>
    </submittedName>
</protein>
<organism evidence="4 5">
    <name type="scientific">Polyodon spathula</name>
    <name type="common">North American paddlefish</name>
    <name type="synonym">Squalus spathula</name>
    <dbReference type="NCBI Taxonomy" id="7913"/>
    <lineage>
        <taxon>Eukaryota</taxon>
        <taxon>Metazoa</taxon>
        <taxon>Chordata</taxon>
        <taxon>Craniata</taxon>
        <taxon>Vertebrata</taxon>
        <taxon>Euteleostomi</taxon>
        <taxon>Actinopterygii</taxon>
        <taxon>Chondrostei</taxon>
        <taxon>Acipenseriformes</taxon>
        <taxon>Polyodontidae</taxon>
        <taxon>Polyodon</taxon>
    </lineage>
</organism>
<accession>A0ABS2XAP5</accession>
<feature type="transmembrane region" description="Helical" evidence="3">
    <location>
        <begin position="84"/>
        <end position="102"/>
    </location>
</feature>
<reference evidence="4" key="1">
    <citation type="journal article" date="2021" name="Cell">
        <title>Tracing the genetic footprints of vertebrate landing in non-teleost ray-finned fishes.</title>
        <authorList>
            <person name="Bi X."/>
            <person name="Wang K."/>
            <person name="Yang L."/>
            <person name="Pan H."/>
            <person name="Jiang H."/>
            <person name="Wei Q."/>
            <person name="Fang M."/>
            <person name="Yu H."/>
            <person name="Zhu C."/>
            <person name="Cai Y."/>
            <person name="He Y."/>
            <person name="Gan X."/>
            <person name="Zeng H."/>
            <person name="Yu D."/>
            <person name="Zhu Y."/>
            <person name="Jiang H."/>
            <person name="Qiu Q."/>
            <person name="Yang H."/>
            <person name="Zhang Y.E."/>
            <person name="Wang W."/>
            <person name="Zhu M."/>
            <person name="He S."/>
            <person name="Zhang G."/>
        </authorList>
    </citation>
    <scope>NUCLEOTIDE SEQUENCE</scope>
    <source>
        <strain evidence="4">Pddl_001</strain>
    </source>
</reference>
<proteinExistence type="inferred from homology"/>
<feature type="transmembrane region" description="Helical" evidence="3">
    <location>
        <begin position="157"/>
        <end position="180"/>
    </location>
</feature>
<evidence type="ECO:0000256" key="3">
    <source>
        <dbReference type="SAM" id="Phobius"/>
    </source>
</evidence>
<comment type="subcellular location">
    <subcellularLocation>
        <location evidence="1">Membrane</location>
        <topology evidence="1">Multi-pass membrane protein</topology>
    </subcellularLocation>
</comment>
<evidence type="ECO:0000256" key="2">
    <source>
        <dbReference type="ARBA" id="ARBA00008335"/>
    </source>
</evidence>
<feature type="transmembrane region" description="Helical" evidence="3">
    <location>
        <begin position="303"/>
        <end position="321"/>
    </location>
</feature>
<dbReference type="InterPro" id="IPR036259">
    <property type="entry name" value="MFS_trans_sf"/>
</dbReference>
<dbReference type="InterPro" id="IPR039672">
    <property type="entry name" value="MFS_2"/>
</dbReference>
<keyword evidence="3" id="KW-0472">Membrane</keyword>
<name>A0ABS2XAP5_POLSP</name>
<dbReference type="PANTHER" id="PTHR11328:SF28">
    <property type="entry name" value="MAJOR FACILITATOR SUPERFAMILY DOMAIN-CONTAINING PROTEIN 12"/>
    <property type="match status" value="1"/>
</dbReference>
<feature type="transmembrane region" description="Helical" evidence="3">
    <location>
        <begin position="201"/>
        <end position="222"/>
    </location>
</feature>
<keyword evidence="5" id="KW-1185">Reference proteome</keyword>
<keyword evidence="3" id="KW-0812">Transmembrane</keyword>
<comment type="similarity">
    <text evidence="2">Belongs to the major facilitator superfamily.</text>
</comment>
<feature type="non-terminal residue" evidence="4">
    <location>
        <position position="495"/>
    </location>
</feature>
<comment type="caution">
    <text evidence="4">The sequence shown here is derived from an EMBL/GenBank/DDBJ whole genome shotgun (WGS) entry which is preliminary data.</text>
</comment>
<evidence type="ECO:0000313" key="4">
    <source>
        <dbReference type="EMBL" id="MBN3271261.1"/>
    </source>
</evidence>
<feature type="non-terminal residue" evidence="4">
    <location>
        <position position="1"/>
    </location>
</feature>
<dbReference type="PANTHER" id="PTHR11328">
    <property type="entry name" value="MAJOR FACILITATOR SUPERFAMILY DOMAIN-CONTAINING PROTEIN"/>
    <property type="match status" value="1"/>
</dbReference>
<evidence type="ECO:0000313" key="5">
    <source>
        <dbReference type="Proteomes" id="UP001166093"/>
    </source>
</evidence>
<keyword evidence="3" id="KW-1133">Transmembrane helix</keyword>
<dbReference type="EMBL" id="JAAWVQ010009212">
    <property type="protein sequence ID" value="MBN3271261.1"/>
    <property type="molecule type" value="Genomic_DNA"/>
</dbReference>
<feature type="transmembrane region" description="Helical" evidence="3">
    <location>
        <begin position="114"/>
        <end position="137"/>
    </location>
</feature>
<feature type="transmembrane region" description="Helical" evidence="3">
    <location>
        <begin position="333"/>
        <end position="351"/>
    </location>
</feature>
<sequence length="495" mass="54404">MADGISLSLCARLSYSVGHFLNDLCASMWFTYLLVYYHSVLGFGNTVAGALLLAGQIADGICTPLVGYESDRTPGCRNYGKRKSWHLVGTVSVLISFPFIFNPCMGCAEGTPQWVGLVYFIPFIVVFQFGWATTQISHLSLIPELVTNDQEKVELTAYRYAFTVVANIAVYGVAWLLFYFQAGQTGDPTQAESLGRQDIPIFRNLALIVIGLGSVFSLLFHIGTKEKERPLPASPHPADERQPLITRSQDAEGRSLLQWKHWLVEPAFYQVAGLYMCTRLIVNLSQTYISMYLTNSLFLPKNYIATIPLVMYVSGFMSSLIMKPVNKGIGRNMTYFVGLLLILAFACWVLLDHKMGKSVYGAAVLLGAGSATILVTSLSMTADLIGRNTQSGAFVYGAMSFTDKVANGISVMIIQTLHPCHTQVCCPACVWFYHVVMVIVTGGVAVVATFYLCSILIWPIGIRVRKYLGGHVGSNCEIRFDQSVPGQERSAAGFL</sequence>
<dbReference type="Gene3D" id="1.20.1250.20">
    <property type="entry name" value="MFS general substrate transporter like domains"/>
    <property type="match status" value="1"/>
</dbReference>
<gene>
    <name evidence="4" type="primary">Mfsd12_1</name>
    <name evidence="4" type="ORF">GTO93_0000419</name>
</gene>
<dbReference type="Pfam" id="PF13347">
    <property type="entry name" value="MFS_2"/>
    <property type="match status" value="1"/>
</dbReference>
<feature type="transmembrane region" description="Helical" evidence="3">
    <location>
        <begin position="358"/>
        <end position="378"/>
    </location>
</feature>
<dbReference type="Proteomes" id="UP001166093">
    <property type="component" value="Unassembled WGS sequence"/>
</dbReference>
<feature type="transmembrane region" description="Helical" evidence="3">
    <location>
        <begin position="431"/>
        <end position="458"/>
    </location>
</feature>
<dbReference type="CDD" id="cd17491">
    <property type="entry name" value="MFS_MFSD12"/>
    <property type="match status" value="1"/>
</dbReference>
<dbReference type="SUPFAM" id="SSF103473">
    <property type="entry name" value="MFS general substrate transporter"/>
    <property type="match status" value="1"/>
</dbReference>